<name>A0A5B9W1L6_9BACT</name>
<gene>
    <name evidence="2" type="ORF">OJF2_30250</name>
</gene>
<dbReference type="Gene3D" id="1.10.1660.10">
    <property type="match status" value="1"/>
</dbReference>
<dbReference type="GO" id="GO:0003677">
    <property type="term" value="F:DNA binding"/>
    <property type="evidence" value="ECO:0007669"/>
    <property type="project" value="InterPro"/>
</dbReference>
<proteinExistence type="predicted"/>
<feature type="domain" description="HTH merR-type" evidence="1">
    <location>
        <begin position="11"/>
        <end position="74"/>
    </location>
</feature>
<dbReference type="SMART" id="SM00422">
    <property type="entry name" value="HTH_MERR"/>
    <property type="match status" value="1"/>
</dbReference>
<organism evidence="2 3">
    <name type="scientific">Aquisphaera giovannonii</name>
    <dbReference type="NCBI Taxonomy" id="406548"/>
    <lineage>
        <taxon>Bacteria</taxon>
        <taxon>Pseudomonadati</taxon>
        <taxon>Planctomycetota</taxon>
        <taxon>Planctomycetia</taxon>
        <taxon>Isosphaerales</taxon>
        <taxon>Isosphaeraceae</taxon>
        <taxon>Aquisphaera</taxon>
    </lineage>
</organism>
<dbReference type="InterPro" id="IPR000551">
    <property type="entry name" value="MerR-type_HTH_dom"/>
</dbReference>
<keyword evidence="3" id="KW-1185">Reference proteome</keyword>
<dbReference type="AlphaFoldDB" id="A0A5B9W1L6"/>
<reference evidence="2 3" key="1">
    <citation type="submission" date="2019-08" db="EMBL/GenBank/DDBJ databases">
        <title>Deep-cultivation of Planctomycetes and their phenomic and genomic characterization uncovers novel biology.</title>
        <authorList>
            <person name="Wiegand S."/>
            <person name="Jogler M."/>
            <person name="Boedeker C."/>
            <person name="Pinto D."/>
            <person name="Vollmers J."/>
            <person name="Rivas-Marin E."/>
            <person name="Kohn T."/>
            <person name="Peeters S.H."/>
            <person name="Heuer A."/>
            <person name="Rast P."/>
            <person name="Oberbeckmann S."/>
            <person name="Bunk B."/>
            <person name="Jeske O."/>
            <person name="Meyerdierks A."/>
            <person name="Storesund J.E."/>
            <person name="Kallscheuer N."/>
            <person name="Luecker S."/>
            <person name="Lage O.M."/>
            <person name="Pohl T."/>
            <person name="Merkel B.J."/>
            <person name="Hornburger P."/>
            <person name="Mueller R.-W."/>
            <person name="Bruemmer F."/>
            <person name="Labrenz M."/>
            <person name="Spormann A.M."/>
            <person name="Op den Camp H."/>
            <person name="Overmann J."/>
            <person name="Amann R."/>
            <person name="Jetten M.S.M."/>
            <person name="Mascher T."/>
            <person name="Medema M.H."/>
            <person name="Devos D.P."/>
            <person name="Kaster A.-K."/>
            <person name="Ovreas L."/>
            <person name="Rohde M."/>
            <person name="Galperin M.Y."/>
            <person name="Jogler C."/>
        </authorList>
    </citation>
    <scope>NUCLEOTIDE SEQUENCE [LARGE SCALE GENOMIC DNA]</scope>
    <source>
        <strain evidence="2 3">OJF2</strain>
    </source>
</reference>
<evidence type="ECO:0000259" key="1">
    <source>
        <dbReference type="SMART" id="SM00422"/>
    </source>
</evidence>
<sequence length="123" mass="13868">MTRPLVPRDLVARQLSVSTQALVKYERLGLIHPSQEGQVEGYDPSEVRRIWTILSFQRDLGINLAGVEVILRLCDRMSRLHSHLGGLAGELAEILDRAETIVDIETDERPPIPMPGPRRDRHG</sequence>
<dbReference type="InterPro" id="IPR009061">
    <property type="entry name" value="DNA-bd_dom_put_sf"/>
</dbReference>
<evidence type="ECO:0000313" key="2">
    <source>
        <dbReference type="EMBL" id="QEH34486.1"/>
    </source>
</evidence>
<accession>A0A5B9W1L6</accession>
<dbReference type="Proteomes" id="UP000324233">
    <property type="component" value="Chromosome"/>
</dbReference>
<dbReference type="SUPFAM" id="SSF46955">
    <property type="entry name" value="Putative DNA-binding domain"/>
    <property type="match status" value="1"/>
</dbReference>
<dbReference type="OrthoDB" id="9814833at2"/>
<dbReference type="RefSeq" id="WP_148594404.1">
    <property type="nucleotide sequence ID" value="NZ_CP042997.1"/>
</dbReference>
<protein>
    <recommendedName>
        <fullName evidence="1">HTH merR-type domain-containing protein</fullName>
    </recommendedName>
</protein>
<dbReference type="KEGG" id="agv:OJF2_30250"/>
<dbReference type="EMBL" id="CP042997">
    <property type="protein sequence ID" value="QEH34486.1"/>
    <property type="molecule type" value="Genomic_DNA"/>
</dbReference>
<dbReference type="Pfam" id="PF13591">
    <property type="entry name" value="MerR_2"/>
    <property type="match status" value="1"/>
</dbReference>
<evidence type="ECO:0000313" key="3">
    <source>
        <dbReference type="Proteomes" id="UP000324233"/>
    </source>
</evidence>
<dbReference type="GO" id="GO:0006355">
    <property type="term" value="P:regulation of DNA-templated transcription"/>
    <property type="evidence" value="ECO:0007669"/>
    <property type="project" value="InterPro"/>
</dbReference>